<dbReference type="Pfam" id="PF09588">
    <property type="entry name" value="YqaJ"/>
    <property type="match status" value="1"/>
</dbReference>
<dbReference type="Gene3D" id="3.90.320.10">
    <property type="match status" value="1"/>
</dbReference>
<dbReference type="InterPro" id="IPR011604">
    <property type="entry name" value="PDDEXK-like_dom_sf"/>
</dbReference>
<dbReference type="PANTHER" id="PTHR46609:SF6">
    <property type="entry name" value="EXONUCLEASE, PHAGE-TYPE_RECB, C-TERMINAL DOMAIN-CONTAINING PROTEIN-RELATED"/>
    <property type="match status" value="1"/>
</dbReference>
<dbReference type="EMBL" id="MN739021">
    <property type="protein sequence ID" value="QHT35417.1"/>
    <property type="molecule type" value="Genomic_DNA"/>
</dbReference>
<feature type="domain" description="YqaJ viral recombinase" evidence="1">
    <location>
        <begin position="32"/>
        <end position="171"/>
    </location>
</feature>
<evidence type="ECO:0000313" key="2">
    <source>
        <dbReference type="EMBL" id="QHT35417.1"/>
    </source>
</evidence>
<dbReference type="InterPro" id="IPR019080">
    <property type="entry name" value="YqaJ_viral_recombinase"/>
</dbReference>
<dbReference type="InterPro" id="IPR017482">
    <property type="entry name" value="Lambda-type_endonuclease"/>
</dbReference>
<dbReference type="InterPro" id="IPR051703">
    <property type="entry name" value="NF-kappa-B_Signaling_Reg"/>
</dbReference>
<dbReference type="AlphaFoldDB" id="A0A6C0F1L7"/>
<accession>A0A6C0F1L7</accession>
<dbReference type="PANTHER" id="PTHR46609">
    <property type="entry name" value="EXONUCLEASE, PHAGE-TYPE/RECB, C-TERMINAL DOMAIN-CONTAINING PROTEIN"/>
    <property type="match status" value="1"/>
</dbReference>
<name>A0A6C0F1L7_9ZZZZ</name>
<dbReference type="SUPFAM" id="SSF52980">
    <property type="entry name" value="Restriction endonuclease-like"/>
    <property type="match status" value="1"/>
</dbReference>
<evidence type="ECO:0000259" key="1">
    <source>
        <dbReference type="Pfam" id="PF09588"/>
    </source>
</evidence>
<organism evidence="2">
    <name type="scientific">viral metagenome</name>
    <dbReference type="NCBI Taxonomy" id="1070528"/>
    <lineage>
        <taxon>unclassified sequences</taxon>
        <taxon>metagenomes</taxon>
        <taxon>organismal metagenomes</taxon>
    </lineage>
</organism>
<reference evidence="2" key="1">
    <citation type="journal article" date="2020" name="Nature">
        <title>Giant virus diversity and host interactions through global metagenomics.</title>
        <authorList>
            <person name="Schulz F."/>
            <person name="Roux S."/>
            <person name="Paez-Espino D."/>
            <person name="Jungbluth S."/>
            <person name="Walsh D.A."/>
            <person name="Denef V.J."/>
            <person name="McMahon K.D."/>
            <person name="Konstantinidis K.T."/>
            <person name="Eloe-Fadrosh E.A."/>
            <person name="Kyrpides N.C."/>
            <person name="Woyke T."/>
        </authorList>
    </citation>
    <scope>NUCLEOTIDE SEQUENCE</scope>
    <source>
        <strain evidence="2">GVMAG-M-3300009180-45</strain>
    </source>
</reference>
<dbReference type="NCBIfam" id="TIGR03033">
    <property type="entry name" value="phage_rel_nuc"/>
    <property type="match status" value="1"/>
</dbReference>
<dbReference type="CDD" id="cd22343">
    <property type="entry name" value="PDDEXK_lambda_exonuclease-like"/>
    <property type="match status" value="1"/>
</dbReference>
<proteinExistence type="predicted"/>
<protein>
    <recommendedName>
        <fullName evidence="1">YqaJ viral recombinase domain-containing protein</fullName>
    </recommendedName>
</protein>
<sequence length="285" mass="33102">MTETPGRLWMRDRAFERTVRLYGKQDQRTDAWHAQRGTMITASEVSKVWQTPASRLELLEKKLEPPAKSDSNPFNAIPALIWGTRFEPVAKKIYEDSTGCDIIDVGCCQHPVHKFLGASPDGLIVPRYADADPMRYGRLVEFKCPMSRARKDEIPSYYVHQMQMQMECTGIDECEYVEFRFKQVNFTEWDGSPKPKGVFAVDPVGKVDYKSDDAELHQWQSGLTEDHQYVYWVLTDMKKDFVPKDPNWLSDHLPDLRSFWDDVERHRREGTKPEPLPSRTLSIDI</sequence>
<dbReference type="InterPro" id="IPR011335">
    <property type="entry name" value="Restrct_endonuc-II-like"/>
</dbReference>